<feature type="region of interest" description="Disordered" evidence="8">
    <location>
        <begin position="142"/>
        <end position="167"/>
    </location>
</feature>
<evidence type="ECO:0000259" key="10">
    <source>
        <dbReference type="Pfam" id="PF00089"/>
    </source>
</evidence>
<gene>
    <name evidence="11" type="ORF">JQS30_09155</name>
</gene>
<comment type="similarity">
    <text evidence="1">Belongs to the peptidase S1 family.</text>
</comment>
<dbReference type="KEGG" id="nav:JQS30_09155"/>
<feature type="active site" description="Charge relay system" evidence="6">
    <location>
        <position position="278"/>
    </location>
</feature>
<sequence length="437" mass="45698">MKLRRTFAVGAAATIAVASVFTFHTAAHADQEIIELGDPRADAVSPVDPRIVEAMAEANEETPAEVYNRLAVQDLASEVEEQWHDHPNFGGVWVDETAEEIFLATTDAKAIVDPRATTVEVNYTVSELAEYVDLLVNPAEDHSEADSLASPSQLETDDVDSERDNGEMRINGPGIHGGFVNVMGNLAVVEAVDSEPIEELAAREGIPSDAYTVDVRDEGNETFLADLDAETQVGLQPRFDDNPNHIYGGDTYHAGGVCTVGFGVIKANGGAAFVTAGHCGSVGTTVTHGTAEGSIFTQSVFPGSDAAVVDVPPHKTMMNAVRAASHVVQIQGSKEAPVGATVCKYSMLHGISCGVIEARNVSVTYPQGMVRGLTRTNICSEPGDSGAPVISSAHAQGIVSGGSGNCSMGGTTFIQPINPILNAWNLTLGGATPPTTS</sequence>
<dbReference type="GO" id="GO:0004252">
    <property type="term" value="F:serine-type endopeptidase activity"/>
    <property type="evidence" value="ECO:0007669"/>
    <property type="project" value="InterPro"/>
</dbReference>
<dbReference type="InterPro" id="IPR001316">
    <property type="entry name" value="Pept_S1A_streptogrisin"/>
</dbReference>
<keyword evidence="2 11" id="KW-0645">Protease</keyword>
<keyword evidence="5 7" id="KW-1015">Disulfide bond</keyword>
<dbReference type="PRINTS" id="PR00861">
    <property type="entry name" value="ALYTICPTASE"/>
</dbReference>
<evidence type="ECO:0000256" key="7">
    <source>
        <dbReference type="PIRSR" id="PIRSR001134-2"/>
    </source>
</evidence>
<dbReference type="InterPro" id="IPR035070">
    <property type="entry name" value="Streptogrisin_prodomain"/>
</dbReference>
<feature type="signal peptide" evidence="9">
    <location>
        <begin position="1"/>
        <end position="29"/>
    </location>
</feature>
<dbReference type="Gene3D" id="3.30.300.50">
    <property type="match status" value="1"/>
</dbReference>
<evidence type="ECO:0000256" key="2">
    <source>
        <dbReference type="ARBA" id="ARBA00022670"/>
    </source>
</evidence>
<dbReference type="InterPro" id="IPR001254">
    <property type="entry name" value="Trypsin_dom"/>
</dbReference>
<dbReference type="Gene3D" id="2.40.10.10">
    <property type="entry name" value="Trypsin-like serine proteases"/>
    <property type="match status" value="2"/>
</dbReference>
<evidence type="ECO:0000256" key="1">
    <source>
        <dbReference type="ARBA" id="ARBA00007664"/>
    </source>
</evidence>
<feature type="disulfide bond" evidence="7">
    <location>
        <begin position="258"/>
        <end position="279"/>
    </location>
</feature>
<dbReference type="EMBL" id="CP070496">
    <property type="protein sequence ID" value="QSB03991.1"/>
    <property type="molecule type" value="Genomic_DNA"/>
</dbReference>
<keyword evidence="4" id="KW-0720">Serine protease</keyword>
<evidence type="ECO:0000256" key="6">
    <source>
        <dbReference type="PIRSR" id="PIRSR001134-1"/>
    </source>
</evidence>
<organism evidence="11 12">
    <name type="scientific">Natronoglycomyces albus</name>
    <dbReference type="NCBI Taxonomy" id="2811108"/>
    <lineage>
        <taxon>Bacteria</taxon>
        <taxon>Bacillati</taxon>
        <taxon>Actinomycetota</taxon>
        <taxon>Actinomycetes</taxon>
        <taxon>Glycomycetales</taxon>
        <taxon>Glycomycetaceae</taxon>
        <taxon>Natronoglycomyces</taxon>
    </lineage>
</organism>
<evidence type="ECO:0000256" key="9">
    <source>
        <dbReference type="SAM" id="SignalP"/>
    </source>
</evidence>
<dbReference type="CDD" id="cd21112">
    <property type="entry name" value="alphaLP-like"/>
    <property type="match status" value="1"/>
</dbReference>
<protein>
    <submittedName>
        <fullName evidence="11">Trypsin-like serine protease</fullName>
    </submittedName>
</protein>
<accession>A0A895XDW2</accession>
<dbReference type="GO" id="GO:0006508">
    <property type="term" value="P:proteolysis"/>
    <property type="evidence" value="ECO:0007669"/>
    <property type="project" value="UniProtKB-KW"/>
</dbReference>
<evidence type="ECO:0000313" key="12">
    <source>
        <dbReference type="Proteomes" id="UP000662939"/>
    </source>
</evidence>
<keyword evidence="3" id="KW-0378">Hydrolase</keyword>
<dbReference type="SUPFAM" id="SSF50494">
    <property type="entry name" value="Trypsin-like serine proteases"/>
    <property type="match status" value="1"/>
</dbReference>
<name>A0A895XDW2_9ACTN</name>
<feature type="chain" id="PRO_5034128804" evidence="9">
    <location>
        <begin position="30"/>
        <end position="437"/>
    </location>
</feature>
<dbReference type="Pfam" id="PF00089">
    <property type="entry name" value="Trypsin"/>
    <property type="match status" value="1"/>
</dbReference>
<dbReference type="PIRSF" id="PIRSF001134">
    <property type="entry name" value="Streptogrisin"/>
    <property type="match status" value="1"/>
</dbReference>
<keyword evidence="12" id="KW-1185">Reference proteome</keyword>
<dbReference type="AlphaFoldDB" id="A0A895XDW2"/>
<dbReference type="InterPro" id="IPR043504">
    <property type="entry name" value="Peptidase_S1_PA_chymotrypsin"/>
</dbReference>
<feature type="active site" description="Charge relay system" evidence="6">
    <location>
        <position position="305"/>
    </location>
</feature>
<dbReference type="Proteomes" id="UP000662939">
    <property type="component" value="Chromosome"/>
</dbReference>
<dbReference type="RefSeq" id="WP_213169989.1">
    <property type="nucleotide sequence ID" value="NZ_CP070496.1"/>
</dbReference>
<evidence type="ECO:0000256" key="3">
    <source>
        <dbReference type="ARBA" id="ARBA00022801"/>
    </source>
</evidence>
<reference evidence="11" key="1">
    <citation type="submission" date="2021-02" db="EMBL/GenBank/DDBJ databases">
        <title>Natronoglycomyces albus gen. nov., sp. nov, a haloalkaliphilic actinobacterium from a soda solonchak soil.</title>
        <authorList>
            <person name="Sorokin D.Y."/>
            <person name="Khijniak T.V."/>
            <person name="Zakharycheva A.P."/>
            <person name="Boueva O.V."/>
            <person name="Ariskina E.V."/>
            <person name="Hahnke R.L."/>
            <person name="Bunk B."/>
            <person name="Sproer C."/>
            <person name="Schumann P."/>
            <person name="Evtushenko L.I."/>
            <person name="Kublanov I.V."/>
        </authorList>
    </citation>
    <scope>NUCLEOTIDE SEQUENCE</scope>
    <source>
        <strain evidence="11">DSM 106290</strain>
    </source>
</reference>
<dbReference type="InterPro" id="IPR009003">
    <property type="entry name" value="Peptidase_S1_PA"/>
</dbReference>
<keyword evidence="9" id="KW-0732">Signal</keyword>
<feature type="disulfide bond" evidence="7">
    <location>
        <begin position="379"/>
        <end position="406"/>
    </location>
</feature>
<evidence type="ECO:0000256" key="8">
    <source>
        <dbReference type="SAM" id="MobiDB-lite"/>
    </source>
</evidence>
<evidence type="ECO:0000256" key="4">
    <source>
        <dbReference type="ARBA" id="ARBA00022825"/>
    </source>
</evidence>
<feature type="domain" description="Peptidase S1" evidence="10">
    <location>
        <begin position="273"/>
        <end position="421"/>
    </location>
</feature>
<proteinExistence type="inferred from homology"/>
<evidence type="ECO:0000313" key="11">
    <source>
        <dbReference type="EMBL" id="QSB03991.1"/>
    </source>
</evidence>
<feature type="active site" description="Charge relay system" evidence="6">
    <location>
        <position position="385"/>
    </location>
</feature>
<feature type="disulfide bond" evidence="7">
    <location>
        <begin position="343"/>
        <end position="353"/>
    </location>
</feature>
<evidence type="ECO:0000256" key="5">
    <source>
        <dbReference type="ARBA" id="ARBA00023157"/>
    </source>
</evidence>